<gene>
    <name evidence="2" type="primary">WBGene00109923</name>
</gene>
<accession>A0A8R1YES3</accession>
<reference evidence="3" key="1">
    <citation type="journal article" date="2008" name="Nat. Genet.">
        <title>The Pristionchus pacificus genome provides a unique perspective on nematode lifestyle and parasitism.</title>
        <authorList>
            <person name="Dieterich C."/>
            <person name="Clifton S.W."/>
            <person name="Schuster L.N."/>
            <person name="Chinwalla A."/>
            <person name="Delehaunty K."/>
            <person name="Dinkelacker I."/>
            <person name="Fulton L."/>
            <person name="Fulton R."/>
            <person name="Godfrey J."/>
            <person name="Minx P."/>
            <person name="Mitreva M."/>
            <person name="Roeseler W."/>
            <person name="Tian H."/>
            <person name="Witte H."/>
            <person name="Yang S.P."/>
            <person name="Wilson R.K."/>
            <person name="Sommer R.J."/>
        </authorList>
    </citation>
    <scope>NUCLEOTIDE SEQUENCE [LARGE SCALE GENOMIC DNA]</scope>
    <source>
        <strain evidence="3">PS312</strain>
    </source>
</reference>
<protein>
    <submittedName>
        <fullName evidence="2">PRELI/MSF1 domain-containing protein</fullName>
    </submittedName>
</protein>
<dbReference type="GO" id="GO:0005758">
    <property type="term" value="C:mitochondrial intermembrane space"/>
    <property type="evidence" value="ECO:0000318"/>
    <property type="project" value="GO_Central"/>
</dbReference>
<proteinExistence type="predicted"/>
<dbReference type="PANTHER" id="PTHR11158">
    <property type="entry name" value="MSF1/PX19 RELATED"/>
    <property type="match status" value="1"/>
</dbReference>
<dbReference type="PROSITE" id="PS50904">
    <property type="entry name" value="PRELI_MSF1"/>
    <property type="match status" value="1"/>
</dbReference>
<dbReference type="Pfam" id="PF04707">
    <property type="entry name" value="PRELI"/>
    <property type="match status" value="1"/>
</dbReference>
<organism evidence="2 3">
    <name type="scientific">Pristionchus pacificus</name>
    <name type="common">Parasitic nematode worm</name>
    <dbReference type="NCBI Taxonomy" id="54126"/>
    <lineage>
        <taxon>Eukaryota</taxon>
        <taxon>Metazoa</taxon>
        <taxon>Ecdysozoa</taxon>
        <taxon>Nematoda</taxon>
        <taxon>Chromadorea</taxon>
        <taxon>Rhabditida</taxon>
        <taxon>Rhabditina</taxon>
        <taxon>Diplogasteromorpha</taxon>
        <taxon>Diplogasteroidea</taxon>
        <taxon>Neodiplogasteridae</taxon>
        <taxon>Pristionchus</taxon>
    </lineage>
</organism>
<dbReference type="AlphaFoldDB" id="A0A2A6CV16"/>
<evidence type="ECO:0000313" key="2">
    <source>
        <dbReference type="EnsemblMetazoa" id="PPA20369.1"/>
    </source>
</evidence>
<dbReference type="InterPro" id="IPR037365">
    <property type="entry name" value="Slowmo/Ups"/>
</dbReference>
<dbReference type="GO" id="GO:0015914">
    <property type="term" value="P:phospholipid transport"/>
    <property type="evidence" value="ECO:0000318"/>
    <property type="project" value="GO_Central"/>
</dbReference>
<accession>A0A2A6CV16</accession>
<name>A0A2A6CV16_PRIPA</name>
<feature type="region of interest" description="Disordered" evidence="1">
    <location>
        <begin position="200"/>
        <end position="246"/>
    </location>
</feature>
<dbReference type="InterPro" id="IPR006797">
    <property type="entry name" value="PRELI/MSF1_dom"/>
</dbReference>
<keyword evidence="3" id="KW-1185">Reference proteome</keyword>
<evidence type="ECO:0000256" key="1">
    <source>
        <dbReference type="SAM" id="MobiDB-lite"/>
    </source>
</evidence>
<dbReference type="GO" id="GO:1990050">
    <property type="term" value="F:phosphatidic acid transfer activity"/>
    <property type="evidence" value="ECO:0000318"/>
    <property type="project" value="GO_Central"/>
</dbReference>
<reference evidence="2" key="2">
    <citation type="submission" date="2022-06" db="UniProtKB">
        <authorList>
            <consortium name="EnsemblMetazoa"/>
        </authorList>
    </citation>
    <scope>IDENTIFICATION</scope>
    <source>
        <strain evidence="2">PS312</strain>
    </source>
</reference>
<dbReference type="Proteomes" id="UP000005239">
    <property type="component" value="Unassembled WGS sequence"/>
</dbReference>
<sequence>MVQTYQSPVRIYKHPFEVVMAAYEMRFPTCPQIPIFVGSEITYEYKSEDGAVHVVERKCELNFEVPYLLKKIASVDYVYFNQKNSVDWRKRTLLIEATNISFSSRIGIKENCMYYVHPENNDWTCFEQSASLDVKSFFGFEGTVEKIAVKQYGANLAKGKEILEFFIEETIKKGTDHLIPYTVKYGEDEGSVGDSAIDMPKECNGEGEEETANGIHRRQSTAKGDLLKSNQHTSFDDRQLLPQQSE</sequence>
<evidence type="ECO:0000313" key="3">
    <source>
        <dbReference type="Proteomes" id="UP000005239"/>
    </source>
</evidence>
<dbReference type="EnsemblMetazoa" id="PPA20369.1">
    <property type="protein sequence ID" value="PPA20369.1"/>
    <property type="gene ID" value="WBGene00109923"/>
</dbReference>